<dbReference type="PANTHER" id="PTHR34818:SF1">
    <property type="entry name" value="PROTEIN BLI-3"/>
    <property type="match status" value="1"/>
</dbReference>
<dbReference type="SUPFAM" id="SSF50475">
    <property type="entry name" value="FMN-binding split barrel"/>
    <property type="match status" value="1"/>
</dbReference>
<name>A0A0C9ZZJ2_9AGAM</name>
<feature type="region of interest" description="Disordered" evidence="1">
    <location>
        <begin position="1"/>
        <end position="21"/>
    </location>
</feature>
<accession>A0A0C9ZZJ2</accession>
<dbReference type="STRING" id="765257.A0A0C9ZZJ2"/>
<evidence type="ECO:0000256" key="1">
    <source>
        <dbReference type="SAM" id="MobiDB-lite"/>
    </source>
</evidence>
<feature type="compositionally biased region" description="Basic and acidic residues" evidence="1">
    <location>
        <begin position="1"/>
        <end position="10"/>
    </location>
</feature>
<dbReference type="AlphaFoldDB" id="A0A0C9ZZJ2"/>
<feature type="domain" description="General stress protein FMN-binding split barrel" evidence="2">
    <location>
        <begin position="28"/>
        <end position="183"/>
    </location>
</feature>
<dbReference type="HOGENOM" id="CLU_091428_0_1_1"/>
<evidence type="ECO:0000259" key="2">
    <source>
        <dbReference type="Pfam" id="PF16242"/>
    </source>
</evidence>
<dbReference type="Pfam" id="PF16242">
    <property type="entry name" value="Pyrid_ox_like"/>
    <property type="match status" value="1"/>
</dbReference>
<gene>
    <name evidence="3" type="ORF">PISMIDRAFT_674570</name>
</gene>
<evidence type="ECO:0000313" key="3">
    <source>
        <dbReference type="EMBL" id="KIK27667.1"/>
    </source>
</evidence>
<protein>
    <recommendedName>
        <fullName evidence="2">General stress protein FMN-binding split barrel domain-containing protein</fullName>
    </recommendedName>
</protein>
<reference evidence="3 4" key="1">
    <citation type="submission" date="2014-04" db="EMBL/GenBank/DDBJ databases">
        <authorList>
            <consortium name="DOE Joint Genome Institute"/>
            <person name="Kuo A."/>
            <person name="Kohler A."/>
            <person name="Costa M.D."/>
            <person name="Nagy L.G."/>
            <person name="Floudas D."/>
            <person name="Copeland A."/>
            <person name="Barry K.W."/>
            <person name="Cichocki N."/>
            <person name="Veneault-Fourrey C."/>
            <person name="LaButti K."/>
            <person name="Lindquist E.A."/>
            <person name="Lipzen A."/>
            <person name="Lundell T."/>
            <person name="Morin E."/>
            <person name="Murat C."/>
            <person name="Sun H."/>
            <person name="Tunlid A."/>
            <person name="Henrissat B."/>
            <person name="Grigoriev I.V."/>
            <person name="Hibbett D.S."/>
            <person name="Martin F."/>
            <person name="Nordberg H.P."/>
            <person name="Cantor M.N."/>
            <person name="Hua S.X."/>
        </authorList>
    </citation>
    <scope>NUCLEOTIDE SEQUENCE [LARGE SCALE GENOMIC DNA]</scope>
    <source>
        <strain evidence="3 4">441</strain>
    </source>
</reference>
<dbReference type="InterPro" id="IPR038725">
    <property type="entry name" value="YdaG_split_barrel_FMN-bd"/>
</dbReference>
<dbReference type="OrthoDB" id="434253at2759"/>
<organism evidence="3 4">
    <name type="scientific">Pisolithus microcarpus 441</name>
    <dbReference type="NCBI Taxonomy" id="765257"/>
    <lineage>
        <taxon>Eukaryota</taxon>
        <taxon>Fungi</taxon>
        <taxon>Dikarya</taxon>
        <taxon>Basidiomycota</taxon>
        <taxon>Agaricomycotina</taxon>
        <taxon>Agaricomycetes</taxon>
        <taxon>Agaricomycetidae</taxon>
        <taxon>Boletales</taxon>
        <taxon>Sclerodermatineae</taxon>
        <taxon>Pisolithaceae</taxon>
        <taxon>Pisolithus</taxon>
    </lineage>
</organism>
<sequence>MSSPSERARLDPYTAQAENKPISPLEKSKALCTIIKAAKTGMLVTRNTEGNLHSRAMNPVNSKLGEGQLNLVFLANNVTAKFEEIENDSHVNVSFFDSSTTSWVSYAGRARVSQDRDLIHKHWSKTVTGYIGNLKDGVHTGDENDPRVSAIEVVPDEIRYWFTEKGAVPRTVQVAAGAVTGKATSPGELHTITNEE</sequence>
<dbReference type="EMBL" id="KN833695">
    <property type="protein sequence ID" value="KIK27667.1"/>
    <property type="molecule type" value="Genomic_DNA"/>
</dbReference>
<feature type="non-terminal residue" evidence="3">
    <location>
        <position position="196"/>
    </location>
</feature>
<dbReference type="InterPro" id="IPR012349">
    <property type="entry name" value="Split_barrel_FMN-bd"/>
</dbReference>
<evidence type="ECO:0000313" key="4">
    <source>
        <dbReference type="Proteomes" id="UP000054018"/>
    </source>
</evidence>
<reference evidence="4" key="2">
    <citation type="submission" date="2015-01" db="EMBL/GenBank/DDBJ databases">
        <title>Evolutionary Origins and Diversification of the Mycorrhizal Mutualists.</title>
        <authorList>
            <consortium name="DOE Joint Genome Institute"/>
            <consortium name="Mycorrhizal Genomics Consortium"/>
            <person name="Kohler A."/>
            <person name="Kuo A."/>
            <person name="Nagy L.G."/>
            <person name="Floudas D."/>
            <person name="Copeland A."/>
            <person name="Barry K.W."/>
            <person name="Cichocki N."/>
            <person name="Veneault-Fourrey C."/>
            <person name="LaButti K."/>
            <person name="Lindquist E.A."/>
            <person name="Lipzen A."/>
            <person name="Lundell T."/>
            <person name="Morin E."/>
            <person name="Murat C."/>
            <person name="Riley R."/>
            <person name="Ohm R."/>
            <person name="Sun H."/>
            <person name="Tunlid A."/>
            <person name="Henrissat B."/>
            <person name="Grigoriev I.V."/>
            <person name="Hibbett D.S."/>
            <person name="Martin F."/>
        </authorList>
    </citation>
    <scope>NUCLEOTIDE SEQUENCE [LARGE SCALE GENOMIC DNA]</scope>
    <source>
        <strain evidence="4">441</strain>
    </source>
</reference>
<dbReference type="Gene3D" id="2.30.110.10">
    <property type="entry name" value="Electron Transport, Fmn-binding Protein, Chain A"/>
    <property type="match status" value="1"/>
</dbReference>
<dbReference type="Proteomes" id="UP000054018">
    <property type="component" value="Unassembled WGS sequence"/>
</dbReference>
<dbReference type="InterPro" id="IPR052917">
    <property type="entry name" value="Stress-Dev_Protein"/>
</dbReference>
<keyword evidence="4" id="KW-1185">Reference proteome</keyword>
<dbReference type="PANTHER" id="PTHR34818">
    <property type="entry name" value="PROTEIN BLI-3"/>
    <property type="match status" value="1"/>
</dbReference>
<feature type="non-terminal residue" evidence="3">
    <location>
        <position position="1"/>
    </location>
</feature>
<proteinExistence type="predicted"/>